<dbReference type="RefSeq" id="XP_024354211.1">
    <property type="nucleotide sequence ID" value="XM_024491358.1"/>
</dbReference>
<dbReference type="GeneID" id="36337824"/>
<dbReference type="Proteomes" id="UP000019149">
    <property type="component" value="Unassembled WGS sequence"/>
</dbReference>
<dbReference type="CTD" id="36337824"/>
<dbReference type="EMBL" id="APAU02000009">
    <property type="protein sequence ID" value="EUB63015.1"/>
    <property type="molecule type" value="Genomic_DNA"/>
</dbReference>
<keyword evidence="2" id="KW-1185">Reference proteome</keyword>
<name>W6UN73_ECHGR</name>
<comment type="caution">
    <text evidence="1">The sequence shown here is derived from an EMBL/GenBank/DDBJ whole genome shotgun (WGS) entry which is preliminary data.</text>
</comment>
<proteinExistence type="predicted"/>
<dbReference type="AlphaFoldDB" id="W6UN73"/>
<accession>W6UN73</accession>
<gene>
    <name evidence="1" type="ORF">EGR_02109</name>
</gene>
<organism evidence="1 2">
    <name type="scientific">Echinococcus granulosus</name>
    <name type="common">Hydatid tapeworm</name>
    <dbReference type="NCBI Taxonomy" id="6210"/>
    <lineage>
        <taxon>Eukaryota</taxon>
        <taxon>Metazoa</taxon>
        <taxon>Spiralia</taxon>
        <taxon>Lophotrochozoa</taxon>
        <taxon>Platyhelminthes</taxon>
        <taxon>Cestoda</taxon>
        <taxon>Eucestoda</taxon>
        <taxon>Cyclophyllidea</taxon>
        <taxon>Taeniidae</taxon>
        <taxon>Echinococcus</taxon>
        <taxon>Echinococcus granulosus group</taxon>
    </lineage>
</organism>
<evidence type="ECO:0000313" key="1">
    <source>
        <dbReference type="EMBL" id="EUB63015.1"/>
    </source>
</evidence>
<reference evidence="1 2" key="1">
    <citation type="journal article" date="2013" name="Nat. Genet.">
        <title>The genome of the hydatid tapeworm Echinococcus granulosus.</title>
        <authorList>
            <person name="Zheng H."/>
            <person name="Zhang W."/>
            <person name="Zhang L."/>
            <person name="Zhang Z."/>
            <person name="Li J."/>
            <person name="Lu G."/>
            <person name="Zhu Y."/>
            <person name="Wang Y."/>
            <person name="Huang Y."/>
            <person name="Liu J."/>
            <person name="Kang H."/>
            <person name="Chen J."/>
            <person name="Wang L."/>
            <person name="Chen A."/>
            <person name="Yu S."/>
            <person name="Gao Z."/>
            <person name="Jin L."/>
            <person name="Gu W."/>
            <person name="Wang Z."/>
            <person name="Zhao L."/>
            <person name="Shi B."/>
            <person name="Wen H."/>
            <person name="Lin R."/>
            <person name="Jones M.K."/>
            <person name="Brejova B."/>
            <person name="Vinar T."/>
            <person name="Zhao G."/>
            <person name="McManus D.P."/>
            <person name="Chen Z."/>
            <person name="Zhou Y."/>
            <person name="Wang S."/>
        </authorList>
    </citation>
    <scope>NUCLEOTIDE SEQUENCE [LARGE SCALE GENOMIC DNA]</scope>
</reference>
<dbReference type="KEGG" id="egl:EGR_02109"/>
<evidence type="ECO:0000313" key="2">
    <source>
        <dbReference type="Proteomes" id="UP000019149"/>
    </source>
</evidence>
<protein>
    <submittedName>
        <fullName evidence="1">Uncharacterized protein</fullName>
    </submittedName>
</protein>
<sequence>MKRINTMVVYKSEKNHNYQDRTDCINNLQKAVNCSPTSIMWYSSLGASHFLNAPTAKNTEDSVQRLCGAFGGTICTNVRLRYEEQVPTVDSVFFQFQGTFKTTDSIIFIHKIIYMHLDKIITTCNFVCNCG</sequence>